<evidence type="ECO:0000313" key="1">
    <source>
        <dbReference type="EMBL" id="KKK70227.1"/>
    </source>
</evidence>
<name>A0A0F8XME8_9ZZZZ</name>
<dbReference type="Gene3D" id="2.60.120.380">
    <property type="match status" value="1"/>
</dbReference>
<reference evidence="1" key="1">
    <citation type="journal article" date="2015" name="Nature">
        <title>Complex archaea that bridge the gap between prokaryotes and eukaryotes.</title>
        <authorList>
            <person name="Spang A."/>
            <person name="Saw J.H."/>
            <person name="Jorgensen S.L."/>
            <person name="Zaremba-Niedzwiedzka K."/>
            <person name="Martijn J."/>
            <person name="Lind A.E."/>
            <person name="van Eijk R."/>
            <person name="Schleper C."/>
            <person name="Guy L."/>
            <person name="Ettema T.J."/>
        </authorList>
    </citation>
    <scope>NUCLEOTIDE SEQUENCE</scope>
</reference>
<proteinExistence type="predicted"/>
<gene>
    <name evidence="1" type="ORF">LCGC14_2926120</name>
</gene>
<comment type="caution">
    <text evidence="1">The sequence shown here is derived from an EMBL/GenBank/DDBJ whole genome shotgun (WGS) entry which is preliminary data.</text>
</comment>
<dbReference type="AlphaFoldDB" id="A0A0F8XME8"/>
<protein>
    <submittedName>
        <fullName evidence="1">Uncharacterized protein</fullName>
    </submittedName>
</protein>
<accession>A0A0F8XME8</accession>
<dbReference type="EMBL" id="LAZR01058285">
    <property type="protein sequence ID" value="KKK70227.1"/>
    <property type="molecule type" value="Genomic_DNA"/>
</dbReference>
<feature type="non-terminal residue" evidence="1">
    <location>
        <position position="130"/>
    </location>
</feature>
<organism evidence="1">
    <name type="scientific">marine sediment metagenome</name>
    <dbReference type="NCBI Taxonomy" id="412755"/>
    <lineage>
        <taxon>unclassified sequences</taxon>
        <taxon>metagenomes</taxon>
        <taxon>ecological metagenomes</taxon>
    </lineage>
</organism>
<sequence length="130" mass="13997">MKRPGDFPASIEPLEPRLLMSRTLFSELFTSVQLVDVPASGSVSVSDQLDTTTSARMYGLTAMAKGKLLLSMAADGGGVDSRLQVFNAAGRRIKRNNNATRQTVDSRVRLNVKAGRTYYVAASAVDQTEG</sequence>